<sequence>MKNILKNRRGLSLIELVVTMVILSILAAMVLPTSQISAKRQKEMVLRRNLREIRTAIDEYKKSYDKAIDEKKINVVINKSGYPESLKKLIEGDDFGGLYNYKKRFLRRIPTDPFNPAKPDENEDKLWRLHSYTDDADSTSWGGEDVYDVSSYSDGTAIDGTKYKDW</sequence>
<gene>
    <name evidence="3" type="ORF">JFN93_16610</name>
</gene>
<dbReference type="RefSeq" id="WP_199385241.1">
    <property type="nucleotide sequence ID" value="NZ_JAEMHM010000013.1"/>
</dbReference>
<dbReference type="GO" id="GO:0015627">
    <property type="term" value="C:type II protein secretion system complex"/>
    <property type="evidence" value="ECO:0007669"/>
    <property type="project" value="InterPro"/>
</dbReference>
<evidence type="ECO:0000313" key="4">
    <source>
        <dbReference type="Proteomes" id="UP000636888"/>
    </source>
</evidence>
<dbReference type="EMBL" id="JAEMHM010000013">
    <property type="protein sequence ID" value="MBJ6726335.1"/>
    <property type="molecule type" value="Genomic_DNA"/>
</dbReference>
<dbReference type="NCBIfam" id="TIGR02532">
    <property type="entry name" value="IV_pilin_GFxxxE"/>
    <property type="match status" value="1"/>
</dbReference>
<dbReference type="InterPro" id="IPR000983">
    <property type="entry name" value="Bac_GSPG_pilin"/>
</dbReference>
<dbReference type="PROSITE" id="PS00409">
    <property type="entry name" value="PROKAR_NTER_METHYL"/>
    <property type="match status" value="1"/>
</dbReference>
<dbReference type="Gene3D" id="3.30.700.10">
    <property type="entry name" value="Glycoprotein, Type 4 Pilin"/>
    <property type="match status" value="1"/>
</dbReference>
<reference evidence="3" key="1">
    <citation type="submission" date="2020-12" db="EMBL/GenBank/DDBJ databases">
        <title>Geomonas sp. Red875, isolated from river sediment.</title>
        <authorList>
            <person name="Xu Z."/>
            <person name="Zhang Z."/>
            <person name="Masuda Y."/>
            <person name="Itoh H."/>
            <person name="Senoo K."/>
        </authorList>
    </citation>
    <scope>NUCLEOTIDE SEQUENCE</scope>
    <source>
        <strain evidence="3">Red875</strain>
    </source>
</reference>
<accession>A0A8J7JN08</accession>
<dbReference type="Proteomes" id="UP000636888">
    <property type="component" value="Unassembled WGS sequence"/>
</dbReference>
<proteinExistence type="predicted"/>
<evidence type="ECO:0000313" key="3">
    <source>
        <dbReference type="EMBL" id="MBJ6726335.1"/>
    </source>
</evidence>
<name>A0A8J7JN08_9BACT</name>
<protein>
    <submittedName>
        <fullName evidence="3">Type II secretion system protein</fullName>
    </submittedName>
</protein>
<dbReference type="GO" id="GO:0015628">
    <property type="term" value="P:protein secretion by the type II secretion system"/>
    <property type="evidence" value="ECO:0007669"/>
    <property type="project" value="InterPro"/>
</dbReference>
<dbReference type="AlphaFoldDB" id="A0A8J7JN08"/>
<keyword evidence="2" id="KW-0812">Transmembrane</keyword>
<keyword evidence="4" id="KW-1185">Reference proteome</keyword>
<evidence type="ECO:0000256" key="2">
    <source>
        <dbReference type="SAM" id="Phobius"/>
    </source>
</evidence>
<dbReference type="InterPro" id="IPR012902">
    <property type="entry name" value="N_methyl_site"/>
</dbReference>
<dbReference type="InterPro" id="IPR045584">
    <property type="entry name" value="Pilin-like"/>
</dbReference>
<evidence type="ECO:0000256" key="1">
    <source>
        <dbReference type="ARBA" id="ARBA00022481"/>
    </source>
</evidence>
<keyword evidence="2" id="KW-0472">Membrane</keyword>
<dbReference type="SUPFAM" id="SSF54523">
    <property type="entry name" value="Pili subunits"/>
    <property type="match status" value="2"/>
</dbReference>
<feature type="transmembrane region" description="Helical" evidence="2">
    <location>
        <begin position="12"/>
        <end position="31"/>
    </location>
</feature>
<dbReference type="Pfam" id="PF07963">
    <property type="entry name" value="N_methyl"/>
    <property type="match status" value="1"/>
</dbReference>
<keyword evidence="1" id="KW-0488">Methylation</keyword>
<dbReference type="PRINTS" id="PR00813">
    <property type="entry name" value="BCTERIALGSPG"/>
</dbReference>
<comment type="caution">
    <text evidence="3">The sequence shown here is derived from an EMBL/GenBank/DDBJ whole genome shotgun (WGS) entry which is preliminary data.</text>
</comment>
<organism evidence="3 4">
    <name type="scientific">Geomesophilobacter sediminis</name>
    <dbReference type="NCBI Taxonomy" id="2798584"/>
    <lineage>
        <taxon>Bacteria</taxon>
        <taxon>Pseudomonadati</taxon>
        <taxon>Thermodesulfobacteriota</taxon>
        <taxon>Desulfuromonadia</taxon>
        <taxon>Geobacterales</taxon>
        <taxon>Geobacteraceae</taxon>
        <taxon>Geomesophilobacter</taxon>
    </lineage>
</organism>
<keyword evidence="2" id="KW-1133">Transmembrane helix</keyword>